<dbReference type="SUPFAM" id="SSF46785">
    <property type="entry name" value="Winged helix' DNA-binding domain"/>
    <property type="match status" value="1"/>
</dbReference>
<evidence type="ECO:0000256" key="3">
    <source>
        <dbReference type="ARBA" id="ARBA00004286"/>
    </source>
</evidence>
<evidence type="ECO:0000256" key="6">
    <source>
        <dbReference type="ARBA" id="ARBA00022679"/>
    </source>
</evidence>
<comment type="subcellular location">
    <subcellularLocation>
        <location evidence="3">Chromosome</location>
    </subcellularLocation>
    <subcellularLocation>
        <location evidence="2">Nucleus</location>
    </subcellularLocation>
</comment>
<dbReference type="GO" id="GO:0003677">
    <property type="term" value="F:DNA binding"/>
    <property type="evidence" value="ECO:0007669"/>
    <property type="project" value="UniProtKB-KW"/>
</dbReference>
<dbReference type="eggNOG" id="KOG1359">
    <property type="taxonomic scope" value="Eukaryota"/>
</dbReference>
<keyword evidence="11" id="KW-0012">Acyltransferase</keyword>
<evidence type="ECO:0000256" key="20">
    <source>
        <dbReference type="SAM" id="MobiDB-lite"/>
    </source>
</evidence>
<evidence type="ECO:0000256" key="12">
    <source>
        <dbReference type="ARBA" id="ARBA00037763"/>
    </source>
</evidence>
<evidence type="ECO:0000256" key="15">
    <source>
        <dbReference type="ARBA" id="ARBA00052559"/>
    </source>
</evidence>
<feature type="compositionally biased region" description="Basic residues" evidence="20">
    <location>
        <begin position="105"/>
        <end position="176"/>
    </location>
</feature>
<dbReference type="GO" id="GO:0030527">
    <property type="term" value="F:structural constituent of chromatin"/>
    <property type="evidence" value="ECO:0007669"/>
    <property type="project" value="InterPro"/>
</dbReference>
<evidence type="ECO:0000256" key="19">
    <source>
        <dbReference type="ARBA" id="ARBA00078624"/>
    </source>
</evidence>
<dbReference type="Gene3D" id="1.10.10.10">
    <property type="entry name" value="Winged helix-like DNA-binding domain superfamily/Winged helix DNA-binding domain"/>
    <property type="match status" value="1"/>
</dbReference>
<evidence type="ECO:0000256" key="13">
    <source>
        <dbReference type="ARBA" id="ARBA00040426"/>
    </source>
</evidence>
<evidence type="ECO:0000256" key="1">
    <source>
        <dbReference type="ARBA" id="ARBA00001933"/>
    </source>
</evidence>
<evidence type="ECO:0000256" key="9">
    <source>
        <dbReference type="ARBA" id="ARBA00023125"/>
    </source>
</evidence>
<dbReference type="GO" id="GO:0000786">
    <property type="term" value="C:nucleosome"/>
    <property type="evidence" value="ECO:0007669"/>
    <property type="project" value="InterPro"/>
</dbReference>
<evidence type="ECO:0000256" key="8">
    <source>
        <dbReference type="ARBA" id="ARBA00022946"/>
    </source>
</evidence>
<dbReference type="InterPro" id="IPR005819">
    <property type="entry name" value="H1/H5"/>
</dbReference>
<evidence type="ECO:0000256" key="5">
    <source>
        <dbReference type="ARBA" id="ARBA00022454"/>
    </source>
</evidence>
<dbReference type="Proteomes" id="UP000052978">
    <property type="component" value="Unassembled WGS sequence"/>
</dbReference>
<keyword evidence="7" id="KW-0663">Pyridoxal phosphate</keyword>
<feature type="compositionally biased region" description="Low complexity" evidence="20">
    <location>
        <begin position="1"/>
        <end position="11"/>
    </location>
</feature>
<dbReference type="CDD" id="cd00073">
    <property type="entry name" value="H15"/>
    <property type="match status" value="1"/>
</dbReference>
<dbReference type="InterPro" id="IPR004839">
    <property type="entry name" value="Aminotransferase_I/II_large"/>
</dbReference>
<evidence type="ECO:0000256" key="2">
    <source>
        <dbReference type="ARBA" id="ARBA00004123"/>
    </source>
</evidence>
<evidence type="ECO:0000256" key="7">
    <source>
        <dbReference type="ARBA" id="ARBA00022898"/>
    </source>
</evidence>
<dbReference type="PANTHER" id="PTHR13693">
    <property type="entry name" value="CLASS II AMINOTRANSFERASE/8-AMINO-7-OXONONANOATE SYNTHASE"/>
    <property type="match status" value="1"/>
</dbReference>
<dbReference type="GO" id="GO:0005634">
    <property type="term" value="C:nucleus"/>
    <property type="evidence" value="ECO:0007669"/>
    <property type="project" value="UniProtKB-SubCell"/>
</dbReference>
<evidence type="ECO:0000256" key="4">
    <source>
        <dbReference type="ARBA" id="ARBA00008392"/>
    </source>
</evidence>
<dbReference type="GO" id="GO:0008890">
    <property type="term" value="F:glycine C-acetyltransferase activity"/>
    <property type="evidence" value="ECO:0007669"/>
    <property type="project" value="UniProtKB-EC"/>
</dbReference>
<dbReference type="InterPro" id="IPR036390">
    <property type="entry name" value="WH_DNA-bd_sf"/>
</dbReference>
<dbReference type="InterPro" id="IPR050087">
    <property type="entry name" value="AON_synthase_class-II"/>
</dbReference>
<evidence type="ECO:0000256" key="18">
    <source>
        <dbReference type="ARBA" id="ARBA00075633"/>
    </source>
</evidence>
<evidence type="ECO:0000256" key="14">
    <source>
        <dbReference type="ARBA" id="ARBA00043204"/>
    </source>
</evidence>
<dbReference type="FunFam" id="1.10.10.10:FF:000140">
    <property type="entry name" value="Histone H1.0"/>
    <property type="match status" value="1"/>
</dbReference>
<proteinExistence type="inferred from homology"/>
<dbReference type="GO" id="GO:0016874">
    <property type="term" value="F:ligase activity"/>
    <property type="evidence" value="ECO:0007669"/>
    <property type="project" value="UniProtKB-KW"/>
</dbReference>
<keyword evidence="9" id="KW-0238">DNA-binding</keyword>
<name>S7QB19_MYOBR</name>
<dbReference type="SMART" id="SM00526">
    <property type="entry name" value="H15"/>
    <property type="match status" value="1"/>
</dbReference>
<dbReference type="InterPro" id="IPR015424">
    <property type="entry name" value="PyrdxlP-dep_Trfase"/>
</dbReference>
<sequence>MTENSTSAPAAKPKRAKASKKSTDHPKYSDMIVAAIQAEKNRAGSSRQSIQKYIKSHYKVGENADSQIKLSIKRLVTTGVLKQTKGVGASGSFRLAKSDEPKRSVAFKKTKKEVKKVAAPKKAAKPKKAAAKAPSKKPKATPVKKAKKKAAATPKKTKKPKTVKAKPVKASKPKKAKPLRGILEEELEGIRGAGTWKSERIITSRQGPRIRVDGVSGEILNFCANNYLGLSSHPEVIQAGLKNLKEFGAGLSSVRFICGTQSIHKDLEAKIARFHQREDAILFPSCFDANAGLFEALLTQEDAVLSDELNHASIIDGIRLCKAHKFRYRHLDMADLEAKLKEAQKHRLRLVATDGAFSMDGDIAPLKEICQLASQYGALVFVDECHATGFLGATGRGTDELLGVKDQVTIINSTLGKALGGASGGYTTGPGPLVSLLRQRARPYLFSNSLPPAIVGCASKALDMLMEDNSIVQSITAKTQRFRSQMQAAGFTISGVNHPICPVMLGDARLASSMADDMLKRGIFVIGFSYPVVPKGKARIRVQISAVHSEEDIDRCVEAFVEVGRLHGALP</sequence>
<dbReference type="InterPro" id="IPR036388">
    <property type="entry name" value="WH-like_DNA-bd_sf"/>
</dbReference>
<evidence type="ECO:0000313" key="22">
    <source>
        <dbReference type="EMBL" id="EPQ18307.1"/>
    </source>
</evidence>
<feature type="region of interest" description="Disordered" evidence="20">
    <location>
        <begin position="88"/>
        <end position="176"/>
    </location>
</feature>
<dbReference type="FunFam" id="3.40.640.10:FF:000006">
    <property type="entry name" value="5-aminolevulinate synthase, mitochondrial"/>
    <property type="match status" value="1"/>
</dbReference>
<dbReference type="GO" id="GO:0006567">
    <property type="term" value="P:L-threonine catabolic process"/>
    <property type="evidence" value="ECO:0007669"/>
    <property type="project" value="InterPro"/>
</dbReference>
<comment type="catalytic activity">
    <reaction evidence="15">
        <text>glycine + acetyl-CoA = (2S)-2-amino-3-oxobutanoate + CoA</text>
        <dbReference type="Rhea" id="RHEA:20736"/>
        <dbReference type="ChEBI" id="CHEBI:57287"/>
        <dbReference type="ChEBI" id="CHEBI:57288"/>
        <dbReference type="ChEBI" id="CHEBI:57305"/>
        <dbReference type="ChEBI" id="CHEBI:78948"/>
        <dbReference type="EC" id="2.3.1.29"/>
    </reaction>
    <physiologicalReaction direction="right-to-left" evidence="15">
        <dbReference type="Rhea" id="RHEA:20738"/>
    </physiologicalReaction>
</comment>
<comment type="similarity">
    <text evidence="4">Belongs to the class-II pyridoxal-phosphate-dependent aminotransferase family.</text>
</comment>
<dbReference type="CDD" id="cd06454">
    <property type="entry name" value="KBL_like"/>
    <property type="match status" value="1"/>
</dbReference>
<dbReference type="InterPro" id="IPR005818">
    <property type="entry name" value="Histone_H1/H5_H15"/>
</dbReference>
<keyword evidence="8" id="KW-0809">Transit peptide</keyword>
<accession>S7QB19</accession>
<dbReference type="FunFam" id="3.90.1150.10:FF:000004">
    <property type="entry name" value="2-amino-3-ketobutyrate coenzyme A ligase"/>
    <property type="match status" value="1"/>
</dbReference>
<dbReference type="InterPro" id="IPR001917">
    <property type="entry name" value="Aminotrans_II_pyridoxalP_BS"/>
</dbReference>
<dbReference type="InterPro" id="IPR011282">
    <property type="entry name" value="2am3keto_CoA_ligase"/>
</dbReference>
<keyword evidence="6" id="KW-0808">Transferase</keyword>
<feature type="region of interest" description="Disordered" evidence="20">
    <location>
        <begin position="1"/>
        <end position="28"/>
    </location>
</feature>
<dbReference type="Pfam" id="PF00538">
    <property type="entry name" value="Linker_histone"/>
    <property type="match status" value="1"/>
</dbReference>
<dbReference type="GO" id="GO:0006334">
    <property type="term" value="P:nucleosome assembly"/>
    <property type="evidence" value="ECO:0007669"/>
    <property type="project" value="InterPro"/>
</dbReference>
<dbReference type="InterPro" id="IPR015421">
    <property type="entry name" value="PyrdxlP-dep_Trfase_major"/>
</dbReference>
<dbReference type="PRINTS" id="PR00624">
    <property type="entry name" value="HISTONEH5"/>
</dbReference>
<dbReference type="PROSITE" id="PS51504">
    <property type="entry name" value="H15"/>
    <property type="match status" value="1"/>
</dbReference>
<evidence type="ECO:0000256" key="17">
    <source>
        <dbReference type="ARBA" id="ARBA00069660"/>
    </source>
</evidence>
<dbReference type="InterPro" id="IPR015422">
    <property type="entry name" value="PyrdxlP-dep_Trfase_small"/>
</dbReference>
<dbReference type="PROSITE" id="PS00599">
    <property type="entry name" value="AA_TRANSFER_CLASS_2"/>
    <property type="match status" value="1"/>
</dbReference>
<evidence type="ECO:0000256" key="10">
    <source>
        <dbReference type="ARBA" id="ARBA00023242"/>
    </source>
</evidence>
<evidence type="ECO:0000256" key="16">
    <source>
        <dbReference type="ARBA" id="ARBA00067076"/>
    </source>
</evidence>
<dbReference type="Gene3D" id="3.40.640.10">
    <property type="entry name" value="Type I PLP-dependent aspartate aminotransferase-like (Major domain)"/>
    <property type="match status" value="1"/>
</dbReference>
<reference evidence="22 23" key="1">
    <citation type="journal article" date="2013" name="Nat. Commun.">
        <title>Genome analysis reveals insights into physiology and longevity of the Brandt's bat Myotis brandtii.</title>
        <authorList>
            <person name="Seim I."/>
            <person name="Fang X."/>
            <person name="Xiong Z."/>
            <person name="Lobanov A.V."/>
            <person name="Huang Z."/>
            <person name="Ma S."/>
            <person name="Feng Y."/>
            <person name="Turanov A.A."/>
            <person name="Zhu Y."/>
            <person name="Lenz T.L."/>
            <person name="Gerashchenko M.V."/>
            <person name="Fan D."/>
            <person name="Hee Yim S."/>
            <person name="Yao X."/>
            <person name="Jordan D."/>
            <person name="Xiong Y."/>
            <person name="Ma Y."/>
            <person name="Lyapunov A.N."/>
            <person name="Chen G."/>
            <person name="Kulakova O.I."/>
            <person name="Sun Y."/>
            <person name="Lee S.G."/>
            <person name="Bronson R.T."/>
            <person name="Moskalev A.A."/>
            <person name="Sunyaev S.R."/>
            <person name="Zhang G."/>
            <person name="Krogh A."/>
            <person name="Wang J."/>
            <person name="Gladyshev V.N."/>
        </authorList>
    </citation>
    <scope>NUCLEOTIDE SEQUENCE [LARGE SCALE GENOMIC DNA]</scope>
</reference>
<comment type="cofactor">
    <cofactor evidence="1">
        <name>pyridoxal 5'-phosphate</name>
        <dbReference type="ChEBI" id="CHEBI:597326"/>
    </cofactor>
</comment>
<evidence type="ECO:0000313" key="23">
    <source>
        <dbReference type="Proteomes" id="UP000052978"/>
    </source>
</evidence>
<dbReference type="NCBIfam" id="TIGR01822">
    <property type="entry name" value="2am3keto_CoA"/>
    <property type="match status" value="1"/>
</dbReference>
<organism evidence="22 23">
    <name type="scientific">Myotis brandtii</name>
    <name type="common">Brandt's bat</name>
    <dbReference type="NCBI Taxonomy" id="109478"/>
    <lineage>
        <taxon>Eukaryota</taxon>
        <taxon>Metazoa</taxon>
        <taxon>Chordata</taxon>
        <taxon>Craniata</taxon>
        <taxon>Vertebrata</taxon>
        <taxon>Euteleostomi</taxon>
        <taxon>Mammalia</taxon>
        <taxon>Eutheria</taxon>
        <taxon>Laurasiatheria</taxon>
        <taxon>Chiroptera</taxon>
        <taxon>Yangochiroptera</taxon>
        <taxon>Vespertilionidae</taxon>
        <taxon>Myotis</taxon>
    </lineage>
</organism>
<feature type="domain" description="H15" evidence="21">
    <location>
        <begin position="24"/>
        <end position="97"/>
    </location>
</feature>
<dbReference type="HAMAP" id="MF_00985">
    <property type="entry name" value="2am3keto_CoA_ligase"/>
    <property type="match status" value="1"/>
</dbReference>
<comment type="function">
    <text evidence="12">Histones H1 are necessary for the condensation of nucleosome chains into higher-order structures. The histones H1.0 are found in cells that are in terminal stages of differentiation or that have low rates of cell division.</text>
</comment>
<evidence type="ECO:0000259" key="21">
    <source>
        <dbReference type="PROSITE" id="PS51504"/>
    </source>
</evidence>
<keyword evidence="22" id="KW-0436">Ligase</keyword>
<keyword evidence="10" id="KW-0539">Nucleus</keyword>
<dbReference type="AlphaFoldDB" id="S7QB19"/>
<gene>
    <name evidence="22" type="ORF">D623_10017523</name>
</gene>
<evidence type="ECO:0000256" key="11">
    <source>
        <dbReference type="ARBA" id="ARBA00023315"/>
    </source>
</evidence>
<dbReference type="EC" id="2.3.1.29" evidence="16"/>
<dbReference type="GO" id="GO:0030170">
    <property type="term" value="F:pyridoxal phosphate binding"/>
    <property type="evidence" value="ECO:0007669"/>
    <property type="project" value="InterPro"/>
</dbReference>
<dbReference type="Pfam" id="PF00155">
    <property type="entry name" value="Aminotran_1_2"/>
    <property type="match status" value="1"/>
</dbReference>
<dbReference type="Gene3D" id="3.90.1150.10">
    <property type="entry name" value="Aspartate Aminotransferase, domain 1"/>
    <property type="match status" value="1"/>
</dbReference>
<keyword evidence="5" id="KW-0158">Chromosome</keyword>
<keyword evidence="23" id="KW-1185">Reference proteome</keyword>
<dbReference type="PANTHER" id="PTHR13693:SF102">
    <property type="entry name" value="2-AMINO-3-KETOBUTYRATE COENZYME A LIGASE, MITOCHONDRIAL"/>
    <property type="match status" value="1"/>
</dbReference>
<protein>
    <recommendedName>
        <fullName evidence="17">2-amino-3-ketobutyrate coenzyme A ligase, mitochondrial</fullName>
        <ecNumber evidence="16">2.3.1.29</ecNumber>
    </recommendedName>
    <alternativeName>
        <fullName evidence="18">Aminoacetone synthase</fullName>
    </alternativeName>
    <alternativeName>
        <fullName evidence="19">Glycine acetyltransferase</fullName>
    </alternativeName>
    <alternativeName>
        <fullName evidence="14">Histone H1(0)</fullName>
    </alternativeName>
    <alternativeName>
        <fullName evidence="13">Histone H1.0</fullName>
    </alternativeName>
</protein>
<dbReference type="GO" id="GO:0005739">
    <property type="term" value="C:mitochondrion"/>
    <property type="evidence" value="ECO:0007669"/>
    <property type="project" value="TreeGrafter"/>
</dbReference>
<dbReference type="SUPFAM" id="SSF53383">
    <property type="entry name" value="PLP-dependent transferases"/>
    <property type="match status" value="1"/>
</dbReference>
<dbReference type="EMBL" id="KE164518">
    <property type="protein sequence ID" value="EPQ18307.1"/>
    <property type="molecule type" value="Genomic_DNA"/>
</dbReference>
<dbReference type="NCBIfam" id="NF005394">
    <property type="entry name" value="PRK06939.1"/>
    <property type="match status" value="1"/>
</dbReference>